<organism evidence="1">
    <name type="scientific">Rhizobium leguminosarum bv. trifolii</name>
    <dbReference type="NCBI Taxonomy" id="386"/>
    <lineage>
        <taxon>Bacteria</taxon>
        <taxon>Pseudomonadati</taxon>
        <taxon>Pseudomonadota</taxon>
        <taxon>Alphaproteobacteria</taxon>
        <taxon>Hyphomicrobiales</taxon>
        <taxon>Rhizobiaceae</taxon>
        <taxon>Rhizobium/Agrobacterium group</taxon>
        <taxon>Rhizobium</taxon>
    </lineage>
</organism>
<protein>
    <recommendedName>
        <fullName evidence="2">Lipoprotein</fullName>
    </recommendedName>
</protein>
<evidence type="ECO:0000313" key="1">
    <source>
        <dbReference type="EMBL" id="AOO94044.1"/>
    </source>
</evidence>
<dbReference type="RefSeq" id="WP_028733177.1">
    <property type="nucleotide sequence ID" value="NZ_MAMO01000169.1"/>
</dbReference>
<proteinExistence type="predicted"/>
<dbReference type="PROSITE" id="PS51257">
    <property type="entry name" value="PROKAR_LIPOPROTEIN"/>
    <property type="match status" value="1"/>
</dbReference>
<evidence type="ECO:0008006" key="2">
    <source>
        <dbReference type="Google" id="ProtNLM"/>
    </source>
</evidence>
<dbReference type="AlphaFoldDB" id="A0A1B8R3M7"/>
<reference evidence="1" key="2">
    <citation type="journal article" date="2016" name="Front. Microbiol.">
        <title>The Regulatory Protein RosR Affects Rhizobium leguminosarum bv. trifolii Protein Profiles, Cell Surface Properties, and Symbiosis with Clover.</title>
        <authorList>
            <person name="Rachwal K."/>
            <person name="Boguszewska A."/>
            <person name="Kopcinska J."/>
            <person name="Karas M."/>
            <person name="Tchorzewski M."/>
            <person name="Janczarek M."/>
        </authorList>
    </citation>
    <scope>NUCLEOTIDE SEQUENCE</scope>
    <source>
        <strain evidence="1">Rt24.2</strain>
    </source>
</reference>
<name>A0A1B8R3M7_RHILT</name>
<dbReference type="GeneID" id="61424445"/>
<accession>A0A1B8R3M7</accession>
<dbReference type="EMBL" id="KX491680">
    <property type="protein sequence ID" value="AOO94044.1"/>
    <property type="molecule type" value="Genomic_DNA"/>
</dbReference>
<sequence>MKIKFLAYAALLALAGCQTPTPQSVADSQRLPSSAVRREYVDALRGTIKPGNFVKAEISSVVLLDPKKQIYAYCTRTTERAYPNWSYIGLGLQHNMILYLKKNDYRCHDERLRYYDFPELRNMKY</sequence>
<reference evidence="1" key="1">
    <citation type="journal article" date="2015" name="BMC Genomics">
        <title>Transcriptome profiling of a Rhizobium leguminosarum bv. trifolii rosR mutant reveals the role of the transcriptional regulator RosR in motility, synthesis of cell-surface components, and other cellular processes.</title>
        <authorList>
            <person name="Rachwal K."/>
            <person name="Matczynska E."/>
            <person name="Janczarek M."/>
        </authorList>
    </citation>
    <scope>NUCLEOTIDE SEQUENCE</scope>
    <source>
        <strain evidence="1">Rt24.2</strain>
    </source>
</reference>